<dbReference type="SUPFAM" id="SSF53448">
    <property type="entry name" value="Nucleotide-diphospho-sugar transferases"/>
    <property type="match status" value="1"/>
</dbReference>
<keyword evidence="1" id="KW-0812">Transmembrane</keyword>
<dbReference type="Pfam" id="PF00535">
    <property type="entry name" value="Glycos_transf_2"/>
    <property type="match status" value="1"/>
</dbReference>
<keyword evidence="1" id="KW-1133">Transmembrane helix</keyword>
<proteinExistence type="predicted"/>
<feature type="domain" description="Glycosyltransferase 2-like" evidence="2">
    <location>
        <begin position="8"/>
        <end position="137"/>
    </location>
</feature>
<evidence type="ECO:0000259" key="2">
    <source>
        <dbReference type="Pfam" id="PF00535"/>
    </source>
</evidence>
<dbReference type="AlphaFoldDB" id="A0A9X1UZ95"/>
<organism evidence="3 4">
    <name type="scientific">Christiangramia crocea</name>
    <dbReference type="NCBI Taxonomy" id="2904124"/>
    <lineage>
        <taxon>Bacteria</taxon>
        <taxon>Pseudomonadati</taxon>
        <taxon>Bacteroidota</taxon>
        <taxon>Flavobacteriia</taxon>
        <taxon>Flavobacteriales</taxon>
        <taxon>Flavobacteriaceae</taxon>
        <taxon>Christiangramia</taxon>
    </lineage>
</organism>
<sequence>MMYKPLISIIIPTYNRANYIRKTLESIKEQTYTNWECIIVDDGSEDNTLEILQEYLKHDSRFKLFARPKEKRKGANSCRNYGFTKCKGKLIKWFDSDDIMLSRHLEIASKTLTSKKLDFVITNSLNFDSDTKEILGEHFDFDREEFGITAENLALNRIGWITDDFLGTREIVKDIEFNERIFYGDEYNFFIKLLQQPLNGCFINEFLTHRRIHKDSITKESTKNELEFEKIITTLKYQTAQDLIIYNDKKLIRWFLAGYMRHSFNLGIKKANVPFFLPAFKLICKYYSFIKGSAFLIALISAKFLNRGYKIMHYART</sequence>
<evidence type="ECO:0000256" key="1">
    <source>
        <dbReference type="SAM" id="Phobius"/>
    </source>
</evidence>
<keyword evidence="1" id="KW-0472">Membrane</keyword>
<dbReference type="EMBL" id="JAJSON010000026">
    <property type="protein sequence ID" value="MCG9973025.1"/>
    <property type="molecule type" value="Genomic_DNA"/>
</dbReference>
<evidence type="ECO:0000313" key="4">
    <source>
        <dbReference type="Proteomes" id="UP001139344"/>
    </source>
</evidence>
<dbReference type="CDD" id="cd00761">
    <property type="entry name" value="Glyco_tranf_GTA_type"/>
    <property type="match status" value="1"/>
</dbReference>
<evidence type="ECO:0000313" key="3">
    <source>
        <dbReference type="EMBL" id="MCG9973025.1"/>
    </source>
</evidence>
<dbReference type="InterPro" id="IPR050834">
    <property type="entry name" value="Glycosyltransf_2"/>
</dbReference>
<gene>
    <name evidence="3" type="ORF">LU635_15345</name>
</gene>
<dbReference type="Proteomes" id="UP001139344">
    <property type="component" value="Unassembled WGS sequence"/>
</dbReference>
<name>A0A9X1UZ95_9FLAO</name>
<feature type="transmembrane region" description="Helical" evidence="1">
    <location>
        <begin position="286"/>
        <end position="306"/>
    </location>
</feature>
<dbReference type="InterPro" id="IPR029044">
    <property type="entry name" value="Nucleotide-diphossugar_trans"/>
</dbReference>
<dbReference type="Gene3D" id="3.90.550.10">
    <property type="entry name" value="Spore Coat Polysaccharide Biosynthesis Protein SpsA, Chain A"/>
    <property type="match status" value="1"/>
</dbReference>
<dbReference type="RefSeq" id="WP_240100386.1">
    <property type="nucleotide sequence ID" value="NZ_JAJSON010000026.1"/>
</dbReference>
<dbReference type="InterPro" id="IPR001173">
    <property type="entry name" value="Glyco_trans_2-like"/>
</dbReference>
<protein>
    <submittedName>
        <fullName evidence="3">Glycosyltransferase family 2 protein</fullName>
    </submittedName>
</protein>
<keyword evidence="4" id="KW-1185">Reference proteome</keyword>
<accession>A0A9X1UZ95</accession>
<comment type="caution">
    <text evidence="3">The sequence shown here is derived from an EMBL/GenBank/DDBJ whole genome shotgun (WGS) entry which is preliminary data.</text>
</comment>
<dbReference type="PANTHER" id="PTHR43685:SF11">
    <property type="entry name" value="GLYCOSYLTRANSFERASE TAGX-RELATED"/>
    <property type="match status" value="1"/>
</dbReference>
<dbReference type="PANTHER" id="PTHR43685">
    <property type="entry name" value="GLYCOSYLTRANSFERASE"/>
    <property type="match status" value="1"/>
</dbReference>
<reference evidence="3" key="1">
    <citation type="submission" date="2021-12" db="EMBL/GenBank/DDBJ databases">
        <title>Description of Gramella crocea sp. nov., a new bacterium isolated from activated sludge.</title>
        <authorList>
            <person name="Zhang X."/>
        </authorList>
    </citation>
    <scope>NUCLEOTIDE SEQUENCE</scope>
    <source>
        <strain evidence="3">YB25</strain>
    </source>
</reference>